<dbReference type="KEGG" id="dhe:111601402"/>
<accession>A0A6J1M9T6</accession>
<dbReference type="RefSeq" id="XP_023173718.2">
    <property type="nucleotide sequence ID" value="XM_023317950.2"/>
</dbReference>
<dbReference type="OrthoDB" id="7869059at2759"/>
<dbReference type="OMA" id="ELCGWRS"/>
<evidence type="ECO:0000313" key="3">
    <source>
        <dbReference type="RefSeq" id="XP_023173718.2"/>
    </source>
</evidence>
<feature type="coiled-coil region" evidence="1">
    <location>
        <begin position="98"/>
        <end position="137"/>
    </location>
</feature>
<proteinExistence type="predicted"/>
<dbReference type="Proteomes" id="UP000504633">
    <property type="component" value="Unplaced"/>
</dbReference>
<reference evidence="3" key="1">
    <citation type="submission" date="2025-08" db="UniProtKB">
        <authorList>
            <consortium name="RefSeq"/>
        </authorList>
    </citation>
    <scope>IDENTIFICATION</scope>
    <source>
        <strain evidence="3">15085-1641.00</strain>
        <tissue evidence="3">Whole body</tissue>
    </source>
</reference>
<evidence type="ECO:0000256" key="1">
    <source>
        <dbReference type="SAM" id="Coils"/>
    </source>
</evidence>
<gene>
    <name evidence="3" type="primary">LOC111601402</name>
</gene>
<organism evidence="2 3">
    <name type="scientific">Drosophila hydei</name>
    <name type="common">Fruit fly</name>
    <dbReference type="NCBI Taxonomy" id="7224"/>
    <lineage>
        <taxon>Eukaryota</taxon>
        <taxon>Metazoa</taxon>
        <taxon>Ecdysozoa</taxon>
        <taxon>Arthropoda</taxon>
        <taxon>Hexapoda</taxon>
        <taxon>Insecta</taxon>
        <taxon>Pterygota</taxon>
        <taxon>Neoptera</taxon>
        <taxon>Endopterygota</taxon>
        <taxon>Diptera</taxon>
        <taxon>Brachycera</taxon>
        <taxon>Muscomorpha</taxon>
        <taxon>Ephydroidea</taxon>
        <taxon>Drosophilidae</taxon>
        <taxon>Drosophila</taxon>
    </lineage>
</organism>
<dbReference type="GeneID" id="111601402"/>
<keyword evidence="2" id="KW-1185">Reference proteome</keyword>
<sequence length="301" mass="34080">MDHQICQSYYMTYNLLSQMPYHSNSSNYAIANLSGYANLTSSQNVQHNVQKEGLIIENLLAHMGMLKYQLKCEQDARSEQAFQLKRVLQQQHNSLEYNKKLTDMLKSTMHELSELKLQLKSAKLEETTQLKAVLQNEKNLIAANRKLLAENAMLTESLKDNKIQLSSDKLKPQPQISRLKDNLSRADSELQQCQAQVNALTAINEMLIAGNEKRDERIADYKRKLQNYINLSPSLVSETVLADNAIAQISSPCTALGAENCLGTWLCVSCGTNASTVHNQTYAEFRRRLCEVHKESIDLNL</sequence>
<feature type="coiled-coil region" evidence="1">
    <location>
        <begin position="176"/>
        <end position="203"/>
    </location>
</feature>
<evidence type="ECO:0000313" key="2">
    <source>
        <dbReference type="Proteomes" id="UP000504633"/>
    </source>
</evidence>
<keyword evidence="1" id="KW-0175">Coiled coil</keyword>
<protein>
    <submittedName>
        <fullName evidence="3">Uncharacterized protein LOC111601402</fullName>
    </submittedName>
</protein>
<dbReference type="AlphaFoldDB" id="A0A6J1M9T6"/>
<name>A0A6J1M9T6_DROHY</name>